<organism evidence="1">
    <name type="scientific">Pararge aegeria</name>
    <name type="common">speckled wood butterfly</name>
    <dbReference type="NCBI Taxonomy" id="116150"/>
    <lineage>
        <taxon>Eukaryota</taxon>
        <taxon>Metazoa</taxon>
        <taxon>Ecdysozoa</taxon>
        <taxon>Arthropoda</taxon>
        <taxon>Hexapoda</taxon>
        <taxon>Insecta</taxon>
        <taxon>Pterygota</taxon>
        <taxon>Neoptera</taxon>
        <taxon>Endopterygota</taxon>
        <taxon>Lepidoptera</taxon>
        <taxon>Glossata</taxon>
        <taxon>Ditrysia</taxon>
        <taxon>Papilionoidea</taxon>
        <taxon>Nymphalidae</taxon>
        <taxon>Satyrinae</taxon>
        <taxon>Satyrini</taxon>
        <taxon>Parargina</taxon>
        <taxon>Pararge</taxon>
    </lineage>
</organism>
<dbReference type="EMBL" id="GAIX01010579">
    <property type="protein sequence ID" value="JAA81981.1"/>
    <property type="molecule type" value="Transcribed_RNA"/>
</dbReference>
<feature type="non-terminal residue" evidence="1">
    <location>
        <position position="75"/>
    </location>
</feature>
<sequence>RAYYKIYKIVILTTIKPDIYLPPNSEYQQTKTMMFVCLFLFVFASDRHRCRDFVHNSKGVRQTRLRCEVKLTGCR</sequence>
<reference evidence="1" key="2">
    <citation type="submission" date="2013-05" db="EMBL/GenBank/DDBJ databases">
        <authorList>
            <person name="Carter J.-M."/>
            <person name="Baker S.C."/>
            <person name="Pink R."/>
            <person name="Carter D.R.F."/>
            <person name="Collins A."/>
            <person name="Tomlin J."/>
            <person name="Gibbs M."/>
            <person name="Breuker C.J."/>
        </authorList>
    </citation>
    <scope>NUCLEOTIDE SEQUENCE</scope>
    <source>
        <tissue evidence="1">Ovary</tissue>
    </source>
</reference>
<evidence type="ECO:0000313" key="1">
    <source>
        <dbReference type="EMBL" id="JAA81981.1"/>
    </source>
</evidence>
<feature type="non-terminal residue" evidence="1">
    <location>
        <position position="1"/>
    </location>
</feature>
<accession>S4NT67</accession>
<proteinExistence type="predicted"/>
<dbReference type="AlphaFoldDB" id="S4NT67"/>
<name>S4NT67_9NEOP</name>
<protein>
    <submittedName>
        <fullName evidence="1">Uncharacterized protein</fullName>
    </submittedName>
</protein>
<reference evidence="1" key="1">
    <citation type="journal article" date="2013" name="BMC Genomics">
        <title>Unscrambling butterfly oogenesis.</title>
        <authorList>
            <person name="Carter J.M."/>
            <person name="Baker S.C."/>
            <person name="Pink R."/>
            <person name="Carter D.R."/>
            <person name="Collins A."/>
            <person name="Tomlin J."/>
            <person name="Gibbs M."/>
            <person name="Breuker C.J."/>
        </authorList>
    </citation>
    <scope>NUCLEOTIDE SEQUENCE</scope>
    <source>
        <tissue evidence="1">Ovary</tissue>
    </source>
</reference>